<evidence type="ECO:0000313" key="1">
    <source>
        <dbReference type="EMBL" id="PMD64152.1"/>
    </source>
</evidence>
<evidence type="ECO:0000313" key="2">
    <source>
        <dbReference type="Proteomes" id="UP000235371"/>
    </source>
</evidence>
<proteinExistence type="predicted"/>
<dbReference type="InParanoid" id="A0A2J6TME7"/>
<dbReference type="GeneID" id="36579883"/>
<dbReference type="OrthoDB" id="3599676at2759"/>
<reference evidence="1 2" key="1">
    <citation type="submission" date="2016-04" db="EMBL/GenBank/DDBJ databases">
        <title>A degradative enzymes factory behind the ericoid mycorrhizal symbiosis.</title>
        <authorList>
            <consortium name="DOE Joint Genome Institute"/>
            <person name="Martino E."/>
            <person name="Morin E."/>
            <person name="Grelet G."/>
            <person name="Kuo A."/>
            <person name="Kohler A."/>
            <person name="Daghino S."/>
            <person name="Barry K."/>
            <person name="Choi C."/>
            <person name="Cichocki N."/>
            <person name="Clum A."/>
            <person name="Copeland A."/>
            <person name="Hainaut M."/>
            <person name="Haridas S."/>
            <person name="Labutti K."/>
            <person name="Lindquist E."/>
            <person name="Lipzen A."/>
            <person name="Khouja H.-R."/>
            <person name="Murat C."/>
            <person name="Ohm R."/>
            <person name="Olson A."/>
            <person name="Spatafora J."/>
            <person name="Veneault-Fourrey C."/>
            <person name="Henrissat B."/>
            <person name="Grigoriev I."/>
            <person name="Martin F."/>
            <person name="Perotto S."/>
        </authorList>
    </citation>
    <scope>NUCLEOTIDE SEQUENCE [LARGE SCALE GENOMIC DNA]</scope>
    <source>
        <strain evidence="1 2">E</strain>
    </source>
</reference>
<organism evidence="1 2">
    <name type="scientific">Hyaloscypha bicolor E</name>
    <dbReference type="NCBI Taxonomy" id="1095630"/>
    <lineage>
        <taxon>Eukaryota</taxon>
        <taxon>Fungi</taxon>
        <taxon>Dikarya</taxon>
        <taxon>Ascomycota</taxon>
        <taxon>Pezizomycotina</taxon>
        <taxon>Leotiomycetes</taxon>
        <taxon>Helotiales</taxon>
        <taxon>Hyaloscyphaceae</taxon>
        <taxon>Hyaloscypha</taxon>
        <taxon>Hyaloscypha bicolor</taxon>
    </lineage>
</organism>
<dbReference type="Proteomes" id="UP000235371">
    <property type="component" value="Unassembled WGS sequence"/>
</dbReference>
<gene>
    <name evidence="1" type="ORF">K444DRAFT_309773</name>
</gene>
<name>A0A2J6TME7_9HELO</name>
<protein>
    <submittedName>
        <fullName evidence="1">Uncharacterized protein</fullName>
    </submittedName>
</protein>
<dbReference type="RefSeq" id="XP_024741056.1">
    <property type="nucleotide sequence ID" value="XM_024871801.1"/>
</dbReference>
<dbReference type="EMBL" id="KZ613772">
    <property type="protein sequence ID" value="PMD64152.1"/>
    <property type="molecule type" value="Genomic_DNA"/>
</dbReference>
<keyword evidence="2" id="KW-1185">Reference proteome</keyword>
<accession>A0A2J6TME7</accession>
<dbReference type="AlphaFoldDB" id="A0A2J6TME7"/>
<sequence length="272" mass="27164">MTIVLSTNGEGNEGPGSNPNVQVQELGPAIFIPSQAIGNVVAETNDLLAGHREWLNSLPQRAELEQHQIKARDAPASKSSWLCHVAFLENSKIPCPSKLSDLSASKLTPPGLVTPAPSLSKRSPVPQPQAAILPECSGFVASASASGSNIGFASASTKFAISLSSISSTASATIASLQALSASQSTALQSASTALTSASSALASANSSAIAASSSAKSVQFSAASAISVAQASAQSAIISAQSSANAAVQNANNVANAALGTLSSPSFNLTY</sequence>